<evidence type="ECO:0000313" key="3">
    <source>
        <dbReference type="Proteomes" id="UP000828390"/>
    </source>
</evidence>
<reference evidence="2" key="2">
    <citation type="submission" date="2020-11" db="EMBL/GenBank/DDBJ databases">
        <authorList>
            <person name="McCartney M.A."/>
            <person name="Auch B."/>
            <person name="Kono T."/>
            <person name="Mallez S."/>
            <person name="Becker A."/>
            <person name="Gohl D.M."/>
            <person name="Silverstein K.A.T."/>
            <person name="Koren S."/>
            <person name="Bechman K.B."/>
            <person name="Herman A."/>
            <person name="Abrahante J.E."/>
            <person name="Garbe J."/>
        </authorList>
    </citation>
    <scope>NUCLEOTIDE SEQUENCE</scope>
    <source>
        <strain evidence="2">Duluth1</strain>
        <tissue evidence="2">Whole animal</tissue>
    </source>
</reference>
<evidence type="ECO:0000313" key="2">
    <source>
        <dbReference type="EMBL" id="KAH3824268.1"/>
    </source>
</evidence>
<evidence type="ECO:0000256" key="1">
    <source>
        <dbReference type="SAM" id="Phobius"/>
    </source>
</evidence>
<dbReference type="AlphaFoldDB" id="A0A9D4JXT6"/>
<protein>
    <submittedName>
        <fullName evidence="2">Uncharacterized protein</fullName>
    </submittedName>
</protein>
<organism evidence="2 3">
    <name type="scientific">Dreissena polymorpha</name>
    <name type="common">Zebra mussel</name>
    <name type="synonym">Mytilus polymorpha</name>
    <dbReference type="NCBI Taxonomy" id="45954"/>
    <lineage>
        <taxon>Eukaryota</taxon>
        <taxon>Metazoa</taxon>
        <taxon>Spiralia</taxon>
        <taxon>Lophotrochozoa</taxon>
        <taxon>Mollusca</taxon>
        <taxon>Bivalvia</taxon>
        <taxon>Autobranchia</taxon>
        <taxon>Heteroconchia</taxon>
        <taxon>Euheterodonta</taxon>
        <taxon>Imparidentia</taxon>
        <taxon>Neoheterodontei</taxon>
        <taxon>Myida</taxon>
        <taxon>Dreissenoidea</taxon>
        <taxon>Dreissenidae</taxon>
        <taxon>Dreissena</taxon>
    </lineage>
</organism>
<proteinExistence type="predicted"/>
<comment type="caution">
    <text evidence="2">The sequence shown here is derived from an EMBL/GenBank/DDBJ whole genome shotgun (WGS) entry which is preliminary data.</text>
</comment>
<accession>A0A9D4JXT6</accession>
<keyword evidence="3" id="KW-1185">Reference proteome</keyword>
<keyword evidence="1" id="KW-0812">Transmembrane</keyword>
<name>A0A9D4JXT6_DREPO</name>
<sequence length="74" mass="8368">MMFDFTVLISIPFALAFSLNIMATYCWPVLVPSRRSMPPAIQVLDVSDTGVFVFVVSEILLHYLLMDTVTQNKI</sequence>
<feature type="transmembrane region" description="Helical" evidence="1">
    <location>
        <begin position="50"/>
        <end position="66"/>
    </location>
</feature>
<gene>
    <name evidence="2" type="ORF">DPMN_126102</name>
</gene>
<dbReference type="Proteomes" id="UP000828390">
    <property type="component" value="Unassembled WGS sequence"/>
</dbReference>
<keyword evidence="1" id="KW-0472">Membrane</keyword>
<dbReference type="EMBL" id="JAIWYP010000005">
    <property type="protein sequence ID" value="KAH3824268.1"/>
    <property type="molecule type" value="Genomic_DNA"/>
</dbReference>
<reference evidence="2" key="1">
    <citation type="journal article" date="2019" name="bioRxiv">
        <title>The Genome of the Zebra Mussel, Dreissena polymorpha: A Resource for Invasive Species Research.</title>
        <authorList>
            <person name="McCartney M.A."/>
            <person name="Auch B."/>
            <person name="Kono T."/>
            <person name="Mallez S."/>
            <person name="Zhang Y."/>
            <person name="Obille A."/>
            <person name="Becker A."/>
            <person name="Abrahante J.E."/>
            <person name="Garbe J."/>
            <person name="Badalamenti J.P."/>
            <person name="Herman A."/>
            <person name="Mangelson H."/>
            <person name="Liachko I."/>
            <person name="Sullivan S."/>
            <person name="Sone E.D."/>
            <person name="Koren S."/>
            <person name="Silverstein K.A.T."/>
            <person name="Beckman K.B."/>
            <person name="Gohl D.M."/>
        </authorList>
    </citation>
    <scope>NUCLEOTIDE SEQUENCE</scope>
    <source>
        <strain evidence="2">Duluth1</strain>
        <tissue evidence="2">Whole animal</tissue>
    </source>
</reference>
<keyword evidence="1" id="KW-1133">Transmembrane helix</keyword>